<evidence type="ECO:0000313" key="6">
    <source>
        <dbReference type="Proteomes" id="UP000433575"/>
    </source>
</evidence>
<evidence type="ECO:0000313" key="5">
    <source>
        <dbReference type="EMBL" id="MSC33298.1"/>
    </source>
</evidence>
<dbReference type="SUPFAM" id="SSF55729">
    <property type="entry name" value="Acyl-CoA N-acyltransferases (Nat)"/>
    <property type="match status" value="1"/>
</dbReference>
<dbReference type="PROSITE" id="PS51186">
    <property type="entry name" value="GNAT"/>
    <property type="match status" value="1"/>
</dbReference>
<protein>
    <submittedName>
        <fullName evidence="4">GNAT family N-acetyltransferase</fullName>
    </submittedName>
</protein>
<dbReference type="Pfam" id="PF00583">
    <property type="entry name" value="Acetyltransf_1"/>
    <property type="match status" value="1"/>
</dbReference>
<dbReference type="PANTHER" id="PTHR43877">
    <property type="entry name" value="AMINOALKYLPHOSPHONATE N-ACETYLTRANSFERASE-RELATED-RELATED"/>
    <property type="match status" value="1"/>
</dbReference>
<evidence type="ECO:0000256" key="1">
    <source>
        <dbReference type="ARBA" id="ARBA00022679"/>
    </source>
</evidence>
<dbReference type="InterPro" id="IPR050832">
    <property type="entry name" value="Bact_Acetyltransf"/>
</dbReference>
<dbReference type="EMBL" id="WKPJ01000009">
    <property type="protein sequence ID" value="MSA89201.1"/>
    <property type="molecule type" value="Genomic_DNA"/>
</dbReference>
<sequence>MKFTEIEPQNYRQACALSVKPQQQGYLSSAPMILARAYAFRQQNSQVWLIEAEEEAVGIIMIREADQGQTIVLDQFFIDQCFQGRGYGRRAMEQLLQKLRKSKAKQIVLCCREADQIAQRLYRSLGFVETGERDEDEILFSLNWD</sequence>
<evidence type="ECO:0000313" key="7">
    <source>
        <dbReference type="Proteomes" id="UP000480929"/>
    </source>
</evidence>
<evidence type="ECO:0000313" key="4">
    <source>
        <dbReference type="EMBL" id="MSA89201.1"/>
    </source>
</evidence>
<evidence type="ECO:0000256" key="2">
    <source>
        <dbReference type="ARBA" id="ARBA00023315"/>
    </source>
</evidence>
<dbReference type="CDD" id="cd04301">
    <property type="entry name" value="NAT_SF"/>
    <property type="match status" value="1"/>
</dbReference>
<dbReference type="Gene3D" id="3.40.630.30">
    <property type="match status" value="1"/>
</dbReference>
<evidence type="ECO:0000259" key="3">
    <source>
        <dbReference type="PROSITE" id="PS51186"/>
    </source>
</evidence>
<dbReference type="Proteomes" id="UP000433575">
    <property type="component" value="Unassembled WGS sequence"/>
</dbReference>
<dbReference type="InterPro" id="IPR000182">
    <property type="entry name" value="GNAT_dom"/>
</dbReference>
<dbReference type="GO" id="GO:0016747">
    <property type="term" value="F:acyltransferase activity, transferring groups other than amino-acyl groups"/>
    <property type="evidence" value="ECO:0007669"/>
    <property type="project" value="InterPro"/>
</dbReference>
<dbReference type="AlphaFoldDB" id="A0A6N7S5N1"/>
<keyword evidence="7" id="KW-1185">Reference proteome</keyword>
<organism evidence="4 6">
    <name type="scientific">Holdemania massiliensis</name>
    <dbReference type="NCBI Taxonomy" id="1468449"/>
    <lineage>
        <taxon>Bacteria</taxon>
        <taxon>Bacillati</taxon>
        <taxon>Bacillota</taxon>
        <taxon>Erysipelotrichia</taxon>
        <taxon>Erysipelotrichales</taxon>
        <taxon>Erysipelotrichaceae</taxon>
        <taxon>Holdemania</taxon>
    </lineage>
</organism>
<keyword evidence="2" id="KW-0012">Acyltransferase</keyword>
<feature type="domain" description="N-acetyltransferase" evidence="3">
    <location>
        <begin position="1"/>
        <end position="145"/>
    </location>
</feature>
<reference evidence="6 7" key="1">
    <citation type="journal article" date="2019" name="Nat. Med.">
        <title>A library of human gut bacterial isolates paired with longitudinal multiomics data enables mechanistic microbiome research.</title>
        <authorList>
            <person name="Poyet M."/>
            <person name="Groussin M."/>
            <person name="Gibbons S.M."/>
            <person name="Avila-Pacheco J."/>
            <person name="Jiang X."/>
            <person name="Kearney S.M."/>
            <person name="Perrotta A.R."/>
            <person name="Berdy B."/>
            <person name="Zhao S."/>
            <person name="Lieberman T.D."/>
            <person name="Swanson P.K."/>
            <person name="Smith M."/>
            <person name="Roesemann S."/>
            <person name="Alexander J.E."/>
            <person name="Rich S.A."/>
            <person name="Livny J."/>
            <person name="Vlamakis H."/>
            <person name="Clish C."/>
            <person name="Bullock K."/>
            <person name="Deik A."/>
            <person name="Scott J."/>
            <person name="Pierce K.A."/>
            <person name="Xavier R.J."/>
            <person name="Alm E.J."/>
        </authorList>
    </citation>
    <scope>NUCLEOTIDE SEQUENCE [LARGE SCALE GENOMIC DNA]</scope>
    <source>
        <strain evidence="4 6">BIOML-A4</strain>
        <strain evidence="5 7">BIOML-A5</strain>
    </source>
</reference>
<name>A0A6N7S5N1_9FIRM</name>
<dbReference type="InterPro" id="IPR016181">
    <property type="entry name" value="Acyl_CoA_acyltransferase"/>
</dbReference>
<comment type="caution">
    <text evidence="4">The sequence shown here is derived from an EMBL/GenBank/DDBJ whole genome shotgun (WGS) entry which is preliminary data.</text>
</comment>
<keyword evidence="1 4" id="KW-0808">Transferase</keyword>
<gene>
    <name evidence="5" type="ORF">GKD88_09215</name>
    <name evidence="4" type="ORF">GKE08_07665</name>
</gene>
<accession>A0A6N7S5N1</accession>
<proteinExistence type="predicted"/>
<dbReference type="EMBL" id="WKPI01000014">
    <property type="protein sequence ID" value="MSC33298.1"/>
    <property type="molecule type" value="Genomic_DNA"/>
</dbReference>
<dbReference type="Proteomes" id="UP000480929">
    <property type="component" value="Unassembled WGS sequence"/>
</dbReference>
<dbReference type="OrthoDB" id="9127144at2"/>
<dbReference type="RefSeq" id="WP_154238547.1">
    <property type="nucleotide sequence ID" value="NZ_AP031450.1"/>
</dbReference>